<reference evidence="2" key="1">
    <citation type="submission" date="2020-01" db="EMBL/GenBank/DDBJ databases">
        <authorList>
            <consortium name="DOE Joint Genome Institute"/>
            <person name="Haridas S."/>
            <person name="Albert R."/>
            <person name="Binder M."/>
            <person name="Bloem J."/>
            <person name="Labutti K."/>
            <person name="Salamov A."/>
            <person name="Andreopoulos B."/>
            <person name="Baker S.E."/>
            <person name="Barry K."/>
            <person name="Bills G."/>
            <person name="Bluhm B.H."/>
            <person name="Cannon C."/>
            <person name="Castanera R."/>
            <person name="Culley D.E."/>
            <person name="Daum C."/>
            <person name="Ezra D."/>
            <person name="Gonzalez J.B."/>
            <person name="Henrissat B."/>
            <person name="Kuo A."/>
            <person name="Liang C."/>
            <person name="Lipzen A."/>
            <person name="Lutzoni F."/>
            <person name="Magnuson J."/>
            <person name="Mondo S."/>
            <person name="Nolan M."/>
            <person name="Ohm R."/>
            <person name="Pangilinan J."/>
            <person name="Park H.-J."/>
            <person name="Ramirez L."/>
            <person name="Alfaro M."/>
            <person name="Sun H."/>
            <person name="Tritt A."/>
            <person name="Yoshinaga Y."/>
            <person name="Zwiers L.-H."/>
            <person name="Turgeon B.G."/>
            <person name="Goodwin S.B."/>
            <person name="Spatafora J.W."/>
            <person name="Crous P.W."/>
            <person name="Grigoriev I.V."/>
        </authorList>
    </citation>
    <scope>NUCLEOTIDE SEQUENCE</scope>
    <source>
        <strain evidence="2">P77</strain>
    </source>
</reference>
<name>A0A6A5K0X2_9PLEO</name>
<evidence type="ECO:0000313" key="2">
    <source>
        <dbReference type="EMBL" id="KAF1829870.1"/>
    </source>
</evidence>
<feature type="non-terminal residue" evidence="2">
    <location>
        <position position="179"/>
    </location>
</feature>
<sequence>LPPDVAAVRKARMNADLIRMFKRPCPPETDPTIKGIGLYTHVEGPPKIPLYPHQKYLDPEPEFLPLEKPLGSEGTSSQMSEDVRKLWEEVRDIIQAEEEAIGTTELGLKELKKRYGGFDAPETASVPAQQVVLQQQDAAMQEEIAVHDGTTNSPVNGRRPGVNGSSATGNGDMAMTGTE</sequence>
<organism evidence="2 3">
    <name type="scientific">Decorospora gaudefroyi</name>
    <dbReference type="NCBI Taxonomy" id="184978"/>
    <lineage>
        <taxon>Eukaryota</taxon>
        <taxon>Fungi</taxon>
        <taxon>Dikarya</taxon>
        <taxon>Ascomycota</taxon>
        <taxon>Pezizomycotina</taxon>
        <taxon>Dothideomycetes</taxon>
        <taxon>Pleosporomycetidae</taxon>
        <taxon>Pleosporales</taxon>
        <taxon>Pleosporineae</taxon>
        <taxon>Pleosporaceae</taxon>
        <taxon>Decorospora</taxon>
    </lineage>
</organism>
<dbReference type="EMBL" id="ML975420">
    <property type="protein sequence ID" value="KAF1829870.1"/>
    <property type="molecule type" value="Genomic_DNA"/>
</dbReference>
<proteinExistence type="predicted"/>
<accession>A0A6A5K0X2</accession>
<dbReference type="AlphaFoldDB" id="A0A6A5K0X2"/>
<protein>
    <submittedName>
        <fullName evidence="2">Uncharacterized protein</fullName>
    </submittedName>
</protein>
<dbReference type="OrthoDB" id="3693506at2759"/>
<dbReference type="Proteomes" id="UP000800040">
    <property type="component" value="Unassembled WGS sequence"/>
</dbReference>
<evidence type="ECO:0000256" key="1">
    <source>
        <dbReference type="SAM" id="MobiDB-lite"/>
    </source>
</evidence>
<gene>
    <name evidence="2" type="ORF">BDW02DRAFT_465412</name>
</gene>
<keyword evidence="3" id="KW-1185">Reference proteome</keyword>
<evidence type="ECO:0000313" key="3">
    <source>
        <dbReference type="Proteomes" id="UP000800040"/>
    </source>
</evidence>
<feature type="non-terminal residue" evidence="2">
    <location>
        <position position="1"/>
    </location>
</feature>
<feature type="region of interest" description="Disordered" evidence="1">
    <location>
        <begin position="148"/>
        <end position="179"/>
    </location>
</feature>